<comment type="caution">
    <text evidence="2">The sequence shown here is derived from an EMBL/GenBank/DDBJ whole genome shotgun (WGS) entry which is preliminary data.</text>
</comment>
<dbReference type="InterPro" id="IPR044927">
    <property type="entry name" value="Endonuclea_NS_2"/>
</dbReference>
<dbReference type="Gene3D" id="3.40.570.10">
    <property type="entry name" value="Extracellular Endonuclease, subunit A"/>
    <property type="match status" value="1"/>
</dbReference>
<proteinExistence type="predicted"/>
<dbReference type="Proteomes" id="UP000266482">
    <property type="component" value="Unassembled WGS sequence"/>
</dbReference>
<dbReference type="Pfam" id="PF13930">
    <property type="entry name" value="Endonuclea_NS_2"/>
    <property type="match status" value="1"/>
</dbReference>
<gene>
    <name evidence="2" type="ORF">D3P08_19085</name>
</gene>
<dbReference type="EMBL" id="QXQA01000013">
    <property type="protein sequence ID" value="RIX50803.1"/>
    <property type="molecule type" value="Genomic_DNA"/>
</dbReference>
<dbReference type="OrthoDB" id="7182479at2"/>
<protein>
    <submittedName>
        <fullName evidence="2">DNA-binding protein</fullName>
    </submittedName>
</protein>
<evidence type="ECO:0000313" key="3">
    <source>
        <dbReference type="Proteomes" id="UP000266482"/>
    </source>
</evidence>
<organism evidence="2 3">
    <name type="scientific">Paenibacillus nanensis</name>
    <dbReference type="NCBI Taxonomy" id="393251"/>
    <lineage>
        <taxon>Bacteria</taxon>
        <taxon>Bacillati</taxon>
        <taxon>Bacillota</taxon>
        <taxon>Bacilli</taxon>
        <taxon>Bacillales</taxon>
        <taxon>Paenibacillaceae</taxon>
        <taxon>Paenibacillus</taxon>
    </lineage>
</organism>
<accession>A0A3A1UWU8</accession>
<evidence type="ECO:0000259" key="1">
    <source>
        <dbReference type="Pfam" id="PF13930"/>
    </source>
</evidence>
<feature type="domain" description="Type VII secretion system protein EssD-like" evidence="1">
    <location>
        <begin position="67"/>
        <end position="198"/>
    </location>
</feature>
<dbReference type="GO" id="GO:0003677">
    <property type="term" value="F:DNA binding"/>
    <property type="evidence" value="ECO:0007669"/>
    <property type="project" value="UniProtKB-KW"/>
</dbReference>
<dbReference type="InterPro" id="IPR044929">
    <property type="entry name" value="DNA/RNA_non-sp_Endonuclease_sf"/>
</dbReference>
<keyword evidence="2" id="KW-0238">DNA-binding</keyword>
<sequence length="212" mass="23843">MREQILANIAASKLARDASHFDDYLEIEKRLLRDLEQRKELEGTVRVEVPYGTQITKIGNKKVLQKNVKYITPEGYTYETNEFGHIESVEADLQLGTGTRNQYAQSTVGDEDRIRGNYPERDDGGHLIGNQFKGSGDIDNLVPMNSQINEAGGKWHQMEKEWASALERNGDVVVKIKPQYTGNSARPDSFIVEYSIDGGRKKKVTILNQIGG</sequence>
<evidence type="ECO:0000313" key="2">
    <source>
        <dbReference type="EMBL" id="RIX50803.1"/>
    </source>
</evidence>
<dbReference type="AlphaFoldDB" id="A0A3A1UWU8"/>
<name>A0A3A1UWU8_9BACL</name>
<reference evidence="2 3" key="1">
    <citation type="submission" date="2018-09" db="EMBL/GenBank/DDBJ databases">
        <title>Paenibacillus aracenensis nov. sp. isolated from a cave in southern Spain.</title>
        <authorList>
            <person name="Jurado V."/>
            <person name="Gutierrez-Patricio S."/>
            <person name="Gonzalez-Pimentel J.L."/>
            <person name="Miller A.Z."/>
            <person name="Laiz L."/>
            <person name="Saiz-Jimenez C."/>
        </authorList>
    </citation>
    <scope>NUCLEOTIDE SEQUENCE [LARGE SCALE GENOMIC DNA]</scope>
    <source>
        <strain evidence="2 3">DSM 22867</strain>
    </source>
</reference>
<keyword evidence="3" id="KW-1185">Reference proteome</keyword>